<keyword evidence="8" id="KW-1185">Reference proteome</keyword>
<evidence type="ECO:0000256" key="2">
    <source>
        <dbReference type="ARBA" id="ARBA00008412"/>
    </source>
</evidence>
<keyword evidence="5 6" id="KW-0472">Membrane</keyword>
<keyword evidence="3 6" id="KW-0812">Transmembrane</keyword>
<proteinExistence type="inferred from homology"/>
<feature type="transmembrane region" description="Helical" evidence="6">
    <location>
        <begin position="288"/>
        <end position="313"/>
    </location>
</feature>
<organism evidence="7 8">
    <name type="scientific">Jiella endophytica</name>
    <dbReference type="NCBI Taxonomy" id="2558362"/>
    <lineage>
        <taxon>Bacteria</taxon>
        <taxon>Pseudomonadati</taxon>
        <taxon>Pseudomonadota</taxon>
        <taxon>Alphaproteobacteria</taxon>
        <taxon>Hyphomicrobiales</taxon>
        <taxon>Aurantimonadaceae</taxon>
        <taxon>Jiella</taxon>
    </lineage>
</organism>
<feature type="transmembrane region" description="Helical" evidence="6">
    <location>
        <begin position="208"/>
        <end position="228"/>
    </location>
</feature>
<comment type="similarity">
    <text evidence="2">Belongs to the PucC family.</text>
</comment>
<feature type="transmembrane region" description="Helical" evidence="6">
    <location>
        <begin position="325"/>
        <end position="346"/>
    </location>
</feature>
<dbReference type="GO" id="GO:0016020">
    <property type="term" value="C:membrane"/>
    <property type="evidence" value="ECO:0007669"/>
    <property type="project" value="UniProtKB-SubCell"/>
</dbReference>
<feature type="transmembrane region" description="Helical" evidence="6">
    <location>
        <begin position="64"/>
        <end position="84"/>
    </location>
</feature>
<accession>A0A4Y8RJX5</accession>
<dbReference type="EMBL" id="SOZD01000003">
    <property type="protein sequence ID" value="TFF23345.1"/>
    <property type="molecule type" value="Genomic_DNA"/>
</dbReference>
<evidence type="ECO:0000256" key="5">
    <source>
        <dbReference type="ARBA" id="ARBA00023136"/>
    </source>
</evidence>
<evidence type="ECO:0000313" key="7">
    <source>
        <dbReference type="EMBL" id="TFF23345.1"/>
    </source>
</evidence>
<feature type="transmembrane region" description="Helical" evidence="6">
    <location>
        <begin position="35"/>
        <end position="52"/>
    </location>
</feature>
<reference evidence="7 8" key="1">
    <citation type="submission" date="2019-03" db="EMBL/GenBank/DDBJ databases">
        <title>Jiella endophytica sp. nov., a novel endophytic bacterium isolated from root of Ficus microcarpa Linn. f.</title>
        <authorList>
            <person name="Tuo L."/>
        </authorList>
    </citation>
    <scope>NUCLEOTIDE SEQUENCE [LARGE SCALE GENOMIC DNA]</scope>
    <source>
        <strain evidence="7 8">CBS5Q-3</strain>
    </source>
</reference>
<dbReference type="InterPro" id="IPR004896">
    <property type="entry name" value="PucC-rel"/>
</dbReference>
<evidence type="ECO:0000256" key="4">
    <source>
        <dbReference type="ARBA" id="ARBA00022989"/>
    </source>
</evidence>
<evidence type="ECO:0000256" key="1">
    <source>
        <dbReference type="ARBA" id="ARBA00004141"/>
    </source>
</evidence>
<dbReference type="AlphaFoldDB" id="A0A4Y8RJX5"/>
<dbReference type="RefSeq" id="WP_134762451.1">
    <property type="nucleotide sequence ID" value="NZ_SOZD01000003.1"/>
</dbReference>
<evidence type="ECO:0000313" key="8">
    <source>
        <dbReference type="Proteomes" id="UP000298179"/>
    </source>
</evidence>
<feature type="transmembrane region" description="Helical" evidence="6">
    <location>
        <begin position="141"/>
        <end position="165"/>
    </location>
</feature>
<comment type="subcellular location">
    <subcellularLocation>
        <location evidence="1">Membrane</location>
        <topology evidence="1">Multi-pass membrane protein</topology>
    </subcellularLocation>
</comment>
<feature type="transmembrane region" description="Helical" evidence="6">
    <location>
        <begin position="436"/>
        <end position="456"/>
    </location>
</feature>
<feature type="transmembrane region" description="Helical" evidence="6">
    <location>
        <begin position="177"/>
        <end position="196"/>
    </location>
</feature>
<dbReference type="PANTHER" id="PTHR23538">
    <property type="entry name" value="44.5 KD BACTERIOCHLOROPHYLL SYNTHASE SUBUNIT"/>
    <property type="match status" value="1"/>
</dbReference>
<evidence type="ECO:0000256" key="6">
    <source>
        <dbReference type="SAM" id="Phobius"/>
    </source>
</evidence>
<dbReference type="Gene3D" id="1.20.1250.20">
    <property type="entry name" value="MFS general substrate transporter like domains"/>
    <property type="match status" value="1"/>
</dbReference>
<feature type="transmembrane region" description="Helical" evidence="6">
    <location>
        <begin position="259"/>
        <end position="276"/>
    </location>
</feature>
<dbReference type="Proteomes" id="UP000298179">
    <property type="component" value="Unassembled WGS sequence"/>
</dbReference>
<keyword evidence="4 6" id="KW-1133">Transmembrane helix</keyword>
<gene>
    <name evidence="7" type="ORF">E3C22_10195</name>
</gene>
<protein>
    <submittedName>
        <fullName evidence="7">MFS transporter</fullName>
    </submittedName>
</protein>
<feature type="transmembrane region" description="Helical" evidence="6">
    <location>
        <begin position="387"/>
        <end position="409"/>
    </location>
</feature>
<feature type="transmembrane region" description="Helical" evidence="6">
    <location>
        <begin position="105"/>
        <end position="129"/>
    </location>
</feature>
<dbReference type="InterPro" id="IPR036259">
    <property type="entry name" value="MFS_trans_sf"/>
</dbReference>
<dbReference type="Pfam" id="PF03209">
    <property type="entry name" value="PUCC"/>
    <property type="match status" value="1"/>
</dbReference>
<dbReference type="CDD" id="cd06176">
    <property type="entry name" value="MFS_BCD_PucC-like"/>
    <property type="match status" value="1"/>
</dbReference>
<comment type="caution">
    <text evidence="7">The sequence shown here is derived from an EMBL/GenBank/DDBJ whole genome shotgun (WGS) entry which is preliminary data.</text>
</comment>
<feature type="transmembrane region" description="Helical" evidence="6">
    <location>
        <begin position="352"/>
        <end position="375"/>
    </location>
</feature>
<sequence>MSPAEALARARMRQFVTMIMPFADAASTELPFGRLLRLSLFQVSVGITMVLLGGTLNRVMAVELGIPVSLIAVALALPLVAAPARALIGHKSDTHRSYLGWRRVPYIWFGALIQFGGLAVMPISLLIIAEARPGTLIYGEAGMTLAFLMTGFGLHTVQTAGLALATDLAPADKRPRVVAMLYTMLLVGMVAGAIVIGRMLADFSPLRLIEVLKGSALLTIALTVIAIWKQEPRRRDMAPDAAPKEPFRAALRALRAQKGLDRLLVALAIGTGAFGMQDVLLEPYGGTVLGMGVGATTLLTALFATGSLAGYFVSARLMSRGGNPYVVAGVGLMLGLPGFAAVIMAAPFGSVVVFSVGTALIGLGSGLFAVSMLIAAMAMVSTGRGGLALGAWSAVQAVALGLAVAVGGFTRDAVVGLADAGWLGAAFAGPASGYSVVYLVEILLVFGALVSLGPLVKPRRIEPRAKPPARFGLADLPN</sequence>
<name>A0A4Y8RJX5_9HYPH</name>
<dbReference type="SUPFAM" id="SSF103473">
    <property type="entry name" value="MFS general substrate transporter"/>
    <property type="match status" value="1"/>
</dbReference>
<dbReference type="OrthoDB" id="8558818at2"/>
<dbReference type="PANTHER" id="PTHR23538:SF1">
    <property type="entry name" value="44.5 KD BACTERIOCHLOROPHYLL SYNTHASE SUBUNIT"/>
    <property type="match status" value="1"/>
</dbReference>
<dbReference type="InterPro" id="IPR026036">
    <property type="entry name" value="PucC"/>
</dbReference>
<evidence type="ECO:0000256" key="3">
    <source>
        <dbReference type="ARBA" id="ARBA00022692"/>
    </source>
</evidence>